<dbReference type="InterPro" id="IPR016032">
    <property type="entry name" value="Sig_transdc_resp-reg_C-effctor"/>
</dbReference>
<dbReference type="InterPro" id="IPR005158">
    <property type="entry name" value="BTAD"/>
</dbReference>
<dbReference type="Proteomes" id="UP000467252">
    <property type="component" value="Chromosome"/>
</dbReference>
<dbReference type="PROSITE" id="PS51755">
    <property type="entry name" value="OMPR_PHOB"/>
    <property type="match status" value="1"/>
</dbReference>
<evidence type="ECO:0000313" key="9">
    <source>
        <dbReference type="Proteomes" id="UP000467252"/>
    </source>
</evidence>
<dbReference type="EMBL" id="AP022599">
    <property type="protein sequence ID" value="BBY82185.1"/>
    <property type="molecule type" value="Genomic_DNA"/>
</dbReference>
<dbReference type="AlphaFoldDB" id="A0A7I7ULD1"/>
<feature type="region of interest" description="Disordered" evidence="6">
    <location>
        <begin position="266"/>
        <end position="288"/>
    </location>
</feature>
<dbReference type="Gene3D" id="1.25.40.10">
    <property type="entry name" value="Tetratricopeptide repeat domain"/>
    <property type="match status" value="2"/>
</dbReference>
<dbReference type="CDD" id="cd15831">
    <property type="entry name" value="BTAD"/>
    <property type="match status" value="1"/>
</dbReference>
<dbReference type="SMART" id="SM00862">
    <property type="entry name" value="Trans_reg_C"/>
    <property type="match status" value="1"/>
</dbReference>
<dbReference type="SMART" id="SM01043">
    <property type="entry name" value="BTAD"/>
    <property type="match status" value="1"/>
</dbReference>
<dbReference type="RefSeq" id="WP_163902078.1">
    <property type="nucleotide sequence ID" value="NZ_AP022599.1"/>
</dbReference>
<feature type="domain" description="OmpR/PhoB-type" evidence="7">
    <location>
        <begin position="6"/>
        <end position="108"/>
    </location>
</feature>
<keyword evidence="3 5" id="KW-0238">DNA-binding</keyword>
<evidence type="ECO:0000256" key="4">
    <source>
        <dbReference type="ARBA" id="ARBA00023163"/>
    </source>
</evidence>
<proteinExistence type="inferred from homology"/>
<dbReference type="Pfam" id="PF00486">
    <property type="entry name" value="Trans_reg_C"/>
    <property type="match status" value="1"/>
</dbReference>
<dbReference type="InterPro" id="IPR041664">
    <property type="entry name" value="AAA_16"/>
</dbReference>
<dbReference type="GO" id="GO:0006355">
    <property type="term" value="P:regulation of DNA-templated transcription"/>
    <property type="evidence" value="ECO:0007669"/>
    <property type="project" value="InterPro"/>
</dbReference>
<evidence type="ECO:0000256" key="5">
    <source>
        <dbReference type="PROSITE-ProRule" id="PRU01091"/>
    </source>
</evidence>
<dbReference type="PANTHER" id="PTHR35807:SF1">
    <property type="entry name" value="TRANSCRIPTIONAL REGULATOR REDD"/>
    <property type="match status" value="1"/>
</dbReference>
<dbReference type="Pfam" id="PF03704">
    <property type="entry name" value="BTAD"/>
    <property type="match status" value="1"/>
</dbReference>
<feature type="DNA-binding region" description="OmpR/PhoB-type" evidence="5">
    <location>
        <begin position="6"/>
        <end position="108"/>
    </location>
</feature>
<keyword evidence="2" id="KW-0805">Transcription regulation</keyword>
<gene>
    <name evidence="8" type="ORF">MPUL_33430</name>
</gene>
<dbReference type="Pfam" id="PF17874">
    <property type="entry name" value="TPR_MalT"/>
    <property type="match status" value="1"/>
</dbReference>
<evidence type="ECO:0000256" key="3">
    <source>
        <dbReference type="ARBA" id="ARBA00023125"/>
    </source>
</evidence>
<accession>A0A7I7ULD1</accession>
<dbReference type="InterPro" id="IPR001867">
    <property type="entry name" value="OmpR/PhoB-type_DNA-bd"/>
</dbReference>
<dbReference type="InterPro" id="IPR059106">
    <property type="entry name" value="WHD_MalT"/>
</dbReference>
<organism evidence="8 9">
    <name type="scientific">Mycolicibacterium pulveris</name>
    <name type="common">Mycobacterium pulveris</name>
    <dbReference type="NCBI Taxonomy" id="36813"/>
    <lineage>
        <taxon>Bacteria</taxon>
        <taxon>Bacillati</taxon>
        <taxon>Actinomycetota</taxon>
        <taxon>Actinomycetes</taxon>
        <taxon>Mycobacteriales</taxon>
        <taxon>Mycobacteriaceae</taxon>
        <taxon>Mycolicibacterium</taxon>
    </lineage>
</organism>
<dbReference type="GO" id="GO:0003677">
    <property type="term" value="F:DNA binding"/>
    <property type="evidence" value="ECO:0007669"/>
    <property type="project" value="UniProtKB-UniRule"/>
</dbReference>
<keyword evidence="9" id="KW-1185">Reference proteome</keyword>
<dbReference type="InterPro" id="IPR041617">
    <property type="entry name" value="TPR_MalT"/>
</dbReference>
<dbReference type="InterPro" id="IPR051677">
    <property type="entry name" value="AfsR-DnrI-RedD_regulator"/>
</dbReference>
<dbReference type="Gene3D" id="1.10.10.10">
    <property type="entry name" value="Winged helix-like DNA-binding domain superfamily/Winged helix DNA-binding domain"/>
    <property type="match status" value="1"/>
</dbReference>
<evidence type="ECO:0000256" key="6">
    <source>
        <dbReference type="SAM" id="MobiDB-lite"/>
    </source>
</evidence>
<evidence type="ECO:0000256" key="2">
    <source>
        <dbReference type="ARBA" id="ARBA00023015"/>
    </source>
</evidence>
<dbReference type="PANTHER" id="PTHR35807">
    <property type="entry name" value="TRANSCRIPTIONAL REGULATOR REDD-RELATED"/>
    <property type="match status" value="1"/>
</dbReference>
<dbReference type="Pfam" id="PF13191">
    <property type="entry name" value="AAA_16"/>
    <property type="match status" value="1"/>
</dbReference>
<dbReference type="InterPro" id="IPR036388">
    <property type="entry name" value="WH-like_DNA-bd_sf"/>
</dbReference>
<comment type="similarity">
    <text evidence="1">Belongs to the AfsR/DnrI/RedD regulatory family.</text>
</comment>
<dbReference type="FunFam" id="1.25.40.10:FF:000222">
    <property type="entry name" value="SARP family transcriptional regulator"/>
    <property type="match status" value="1"/>
</dbReference>
<evidence type="ECO:0000259" key="7">
    <source>
        <dbReference type="PROSITE" id="PS51755"/>
    </source>
</evidence>
<reference evidence="8 9" key="1">
    <citation type="journal article" date="2019" name="Emerg. Microbes Infect.">
        <title>Comprehensive subspecies identification of 175 nontuberculous mycobacteria species based on 7547 genomic profiles.</title>
        <authorList>
            <person name="Matsumoto Y."/>
            <person name="Kinjo T."/>
            <person name="Motooka D."/>
            <person name="Nabeya D."/>
            <person name="Jung N."/>
            <person name="Uechi K."/>
            <person name="Horii T."/>
            <person name="Iida T."/>
            <person name="Fujita J."/>
            <person name="Nakamura S."/>
        </authorList>
    </citation>
    <scope>NUCLEOTIDE SEQUENCE [LARGE SCALE GENOMIC DNA]</scope>
    <source>
        <strain evidence="8 9">JCM 6370</strain>
    </source>
</reference>
<dbReference type="Gene3D" id="3.40.50.300">
    <property type="entry name" value="P-loop containing nucleotide triphosphate hydrolases"/>
    <property type="match status" value="1"/>
</dbReference>
<protein>
    <recommendedName>
        <fullName evidence="7">OmpR/PhoB-type domain-containing protein</fullName>
    </recommendedName>
</protein>
<dbReference type="SUPFAM" id="SSF52540">
    <property type="entry name" value="P-loop containing nucleoside triphosphate hydrolases"/>
    <property type="match status" value="1"/>
</dbReference>
<evidence type="ECO:0000313" key="8">
    <source>
        <dbReference type="EMBL" id="BBY82185.1"/>
    </source>
</evidence>
<dbReference type="SUPFAM" id="SSF48452">
    <property type="entry name" value="TPR-like"/>
    <property type="match status" value="1"/>
</dbReference>
<dbReference type="InterPro" id="IPR011990">
    <property type="entry name" value="TPR-like_helical_dom_sf"/>
</dbReference>
<dbReference type="SUPFAM" id="SSF46894">
    <property type="entry name" value="C-terminal effector domain of the bipartite response regulators"/>
    <property type="match status" value="1"/>
</dbReference>
<evidence type="ECO:0000256" key="1">
    <source>
        <dbReference type="ARBA" id="ARBA00005820"/>
    </source>
</evidence>
<sequence>MKPRRADAVAGQPFFGILGPLTAGVDGGRLLDIGSRKQRELLAVLLLHLNALVPAGRIADAIWHGEPPASADVTLRTHVSHLRSRLASVGAQDVLVTRSAGYGLFVDPDHVDAARFEHLLGAGREALERGETERAQTLLTDALELWRGPVLDDLAEAEFVKTEAARLEELRLVALEQRVDAELALGRHHAVVADLERLVVANPYREQLHCRLMLALYRSGRQADALRVSASVRARLIDELGVDPGPALRDLETAILRHDQSLLLPAPAPRPVTAPPAATTKYRPPASPRRLVERARLTDTLRGGGGRRLTVIRGPAGFGKTTLAAQWREVLVADGVTVAWLTTDDDDNDVVWFLAHLIDAVRTVKPDVGAELRATLEEHGAAATRFVLATLINDIDRGANRFCVIIDDWHRITDAPTIEAMAYLIDNCPSHLQLVVATRTGDGLPLSRARVRDQLVEIDSAALRFDNHEARTFLVDVHGLALDDSDVAALERTTDGWAAGLQLASLSLRDCDDPAELINRMSGRHHAIAQYLAENVLDSLDPATLDFLLATSVTERICGELASALAGVDHGQVLLEQVESRDLFLRRLDDEREWFRYHHLFADFLRRRLVRDHPDRIIGLHAAASRWFAEHDMLHEAINHAMAARDEDRAIELLELHGIDLFQHAQLSTLRALVSKLPSRIVSLSPRIQLAMACGHMLLQQRTAAHAALDAFESAAAKRAQSAAERHGMRLEANVFRAMVETWTDHLAGVDEMLEECLAKPDAMPPVLVGMAANVATFLDVCRFDFTAARMRQEWAYPYHDSPFNLICGHSLAGRAAHEELEVAEAEHHCREALSVAQQFGARQSHAAALAQALLAELLYERGDVDGAERFLDECTVLGSQGGEAATIIARHVIGARIKSLRGDRRGAAACLDDGARIAATIRLPRLRAHMENERVRLNLAGEDWRGDAWRAEPLPDGGLGEITAQIRDEAEIRAQLTGQPDRACDRAQAWVERVAGQRRPRALLQANRLLVAALTAAGRHDEAKHLLTVITAQCAERGMVRYLLDGGDSVIALLTALRDDMRSGHWQPAWAPVPSAFLDAVVAATQGT</sequence>
<keyword evidence="4" id="KW-0804">Transcription</keyword>
<name>A0A7I7ULD1_MYCPV</name>
<dbReference type="Pfam" id="PF25873">
    <property type="entry name" value="WHD_MalT"/>
    <property type="match status" value="1"/>
</dbReference>
<dbReference type="InterPro" id="IPR027417">
    <property type="entry name" value="P-loop_NTPase"/>
</dbReference>
<dbReference type="GO" id="GO:0000160">
    <property type="term" value="P:phosphorelay signal transduction system"/>
    <property type="evidence" value="ECO:0007669"/>
    <property type="project" value="InterPro"/>
</dbReference>